<accession>A0A0A6ZTW9</accession>
<dbReference type="AlphaFoldDB" id="A0A0A6ZTW9"/>
<gene>
    <name evidence="1" type="ORF">Asd1617_02254</name>
</gene>
<dbReference type="Proteomes" id="UP000031647">
    <property type="component" value="Chromosome"/>
</dbReference>
<sequence>MKNTCSTNWKHHHLLIGSITRKSSGRLLKNTCSTNWKHHQGLRHSTSA</sequence>
<evidence type="ECO:0000313" key="2">
    <source>
        <dbReference type="Proteomes" id="UP000031647"/>
    </source>
</evidence>
<dbReference type="KEGG" id="sdz:Asd1617_02254"/>
<evidence type="ECO:0000313" key="1">
    <source>
        <dbReference type="EMBL" id="AHA65081.1"/>
    </source>
</evidence>
<name>A0A0A6ZTW9_SHIDY</name>
<protein>
    <submittedName>
        <fullName evidence="1">Uncharacterized protein</fullName>
    </submittedName>
</protein>
<reference evidence="1 2" key="1">
    <citation type="submission" date="2013-09" db="EMBL/GenBank/DDBJ databases">
        <title>Comparative genomics of Sd1617 to representative strains in evaluating its pathogenesis.</title>
        <authorList>
            <person name="Aksomboon Vongsawan A."/>
            <person name="Kapatral V."/>
            <person name="Vaisvil B."/>
            <person name="Serichantalergs O."/>
            <person name="Hale T.L."/>
            <person name="Mason C.J."/>
        </authorList>
    </citation>
    <scope>NUCLEOTIDE SEQUENCE [LARGE SCALE GENOMIC DNA]</scope>
    <source>
        <strain evidence="1 2">1617</strain>
    </source>
</reference>
<dbReference type="EMBL" id="CP006736">
    <property type="protein sequence ID" value="AHA65081.1"/>
    <property type="molecule type" value="Genomic_DNA"/>
</dbReference>
<dbReference type="HOGENOM" id="CLU_3157761_0_0_6"/>
<organism evidence="1 2">
    <name type="scientific">Shigella dysenteriae 1617</name>
    <dbReference type="NCBI Taxonomy" id="754093"/>
    <lineage>
        <taxon>Bacteria</taxon>
        <taxon>Pseudomonadati</taxon>
        <taxon>Pseudomonadota</taxon>
        <taxon>Gammaproteobacteria</taxon>
        <taxon>Enterobacterales</taxon>
        <taxon>Enterobacteriaceae</taxon>
        <taxon>Shigella</taxon>
    </lineage>
</organism>
<proteinExistence type="predicted"/>